<dbReference type="AlphaFoldDB" id="A0A8X6JB08"/>
<dbReference type="EMBL" id="BMAV01026825">
    <property type="protein sequence ID" value="GFS53649.1"/>
    <property type="molecule type" value="Genomic_DNA"/>
</dbReference>
<evidence type="ECO:0000313" key="2">
    <source>
        <dbReference type="Proteomes" id="UP000886998"/>
    </source>
</evidence>
<organism evidence="1 2">
    <name type="scientific">Trichonephila inaurata madagascariensis</name>
    <dbReference type="NCBI Taxonomy" id="2747483"/>
    <lineage>
        <taxon>Eukaryota</taxon>
        <taxon>Metazoa</taxon>
        <taxon>Ecdysozoa</taxon>
        <taxon>Arthropoda</taxon>
        <taxon>Chelicerata</taxon>
        <taxon>Arachnida</taxon>
        <taxon>Araneae</taxon>
        <taxon>Araneomorphae</taxon>
        <taxon>Entelegynae</taxon>
        <taxon>Araneoidea</taxon>
        <taxon>Nephilidae</taxon>
        <taxon>Trichonephila</taxon>
        <taxon>Trichonephila inaurata</taxon>
    </lineage>
</organism>
<evidence type="ECO:0000313" key="1">
    <source>
        <dbReference type="EMBL" id="GFS53649.1"/>
    </source>
</evidence>
<sequence>MSQIETLPITSKELRQETGKVKELSPFVKTLREGKNLVEREVQYTIEDGCIMYGQRVCIPKKLLKNVLEELHTGFLRIVKVKAIARSFVY</sequence>
<gene>
    <name evidence="1" type="primary">AVEN_250142_1</name>
    <name evidence="1" type="ORF">TNIN_494391</name>
</gene>
<accession>A0A8X6JB08</accession>
<protein>
    <submittedName>
        <fullName evidence="1">Integrase_H2C2 domain-containing protein</fullName>
    </submittedName>
</protein>
<comment type="caution">
    <text evidence="1">The sequence shown here is derived from an EMBL/GenBank/DDBJ whole genome shotgun (WGS) entry which is preliminary data.</text>
</comment>
<keyword evidence="2" id="KW-1185">Reference proteome</keyword>
<dbReference type="OrthoDB" id="6427677at2759"/>
<dbReference type="PANTHER" id="PTHR37984">
    <property type="entry name" value="PROTEIN CBG26694"/>
    <property type="match status" value="1"/>
</dbReference>
<dbReference type="Proteomes" id="UP000886998">
    <property type="component" value="Unassembled WGS sequence"/>
</dbReference>
<proteinExistence type="predicted"/>
<dbReference type="InterPro" id="IPR050951">
    <property type="entry name" value="Retrovirus_Pol_polyprotein"/>
</dbReference>
<reference evidence="1" key="1">
    <citation type="submission" date="2020-08" db="EMBL/GenBank/DDBJ databases">
        <title>Multicomponent nature underlies the extraordinary mechanical properties of spider dragline silk.</title>
        <authorList>
            <person name="Kono N."/>
            <person name="Nakamura H."/>
            <person name="Mori M."/>
            <person name="Yoshida Y."/>
            <person name="Ohtoshi R."/>
            <person name="Malay A.D."/>
            <person name="Moran D.A.P."/>
            <person name="Tomita M."/>
            <person name="Numata K."/>
            <person name="Arakawa K."/>
        </authorList>
    </citation>
    <scope>NUCLEOTIDE SEQUENCE</scope>
</reference>
<name>A0A8X6JB08_9ARAC</name>
<dbReference type="PANTHER" id="PTHR37984:SF5">
    <property type="entry name" value="PROTEIN NYNRIN-LIKE"/>
    <property type="match status" value="1"/>
</dbReference>